<dbReference type="EMBL" id="NAJQ01000016">
    <property type="protein sequence ID" value="TKA83114.1"/>
    <property type="molecule type" value="Genomic_DNA"/>
</dbReference>
<keyword evidence="11" id="KW-0378">Hydrolase</keyword>
<dbReference type="PROSITE" id="PS01137">
    <property type="entry name" value="TATD_1"/>
    <property type="match status" value="1"/>
</dbReference>
<dbReference type="InterPro" id="IPR006680">
    <property type="entry name" value="Amidohydro-rel"/>
</dbReference>
<dbReference type="GO" id="GO:0016020">
    <property type="term" value="C:membrane"/>
    <property type="evidence" value="ECO:0007669"/>
    <property type="project" value="UniProtKB-SubCell"/>
</dbReference>
<dbReference type="InterPro" id="IPR004840">
    <property type="entry name" value="Amino_acid_permease_CS"/>
</dbReference>
<dbReference type="Pfam" id="PF01979">
    <property type="entry name" value="Amidohydro_1"/>
    <property type="match status" value="1"/>
</dbReference>
<dbReference type="Pfam" id="PF13520">
    <property type="entry name" value="AA_permease_2"/>
    <property type="match status" value="2"/>
</dbReference>
<dbReference type="SUPFAM" id="SSF51556">
    <property type="entry name" value="Metallo-dependent hydrolases"/>
    <property type="match status" value="1"/>
</dbReference>
<accession>A0A4U0XYM4</accession>
<comment type="subunit">
    <text evidence="6">Homotetramer.</text>
</comment>
<evidence type="ECO:0000256" key="12">
    <source>
        <dbReference type="ARBA" id="ARBA00022833"/>
    </source>
</evidence>
<keyword evidence="8" id="KW-0813">Transport</keyword>
<dbReference type="PANTHER" id="PTHR43668:SF2">
    <property type="entry name" value="ALLANTOINASE"/>
    <property type="match status" value="1"/>
</dbReference>
<dbReference type="InterPro" id="IPR018228">
    <property type="entry name" value="DNase_TatD-rel_CS"/>
</dbReference>
<evidence type="ECO:0000256" key="6">
    <source>
        <dbReference type="ARBA" id="ARBA00011881"/>
    </source>
</evidence>
<dbReference type="GO" id="GO:0000256">
    <property type="term" value="P:allantoin catabolic process"/>
    <property type="evidence" value="ECO:0007669"/>
    <property type="project" value="UniProtKB-UniPathway"/>
</dbReference>
<comment type="pathway">
    <text evidence="4">Nitrogen metabolism; (S)-allantoin degradation; allantoate from (S)-allantoin: step 1/1.</text>
</comment>
<evidence type="ECO:0000256" key="1">
    <source>
        <dbReference type="ARBA" id="ARBA00001756"/>
    </source>
</evidence>
<dbReference type="Gene3D" id="3.20.20.140">
    <property type="entry name" value="Metal-dependent hydrolases"/>
    <property type="match status" value="1"/>
</dbReference>
<evidence type="ECO:0000259" key="16">
    <source>
        <dbReference type="Pfam" id="PF01979"/>
    </source>
</evidence>
<dbReference type="UniPathway" id="UPA00395">
    <property type="reaction ID" value="UER00653"/>
</dbReference>
<dbReference type="InterPro" id="IPR017593">
    <property type="entry name" value="Allantoinase"/>
</dbReference>
<dbReference type="FunFam" id="3.20.20.140:FF:000032">
    <property type="entry name" value="Allantoinase Dal1"/>
    <property type="match status" value="1"/>
</dbReference>
<gene>
    <name evidence="17" type="ORF">B0A55_00880</name>
</gene>
<evidence type="ECO:0000256" key="2">
    <source>
        <dbReference type="ARBA" id="ARBA00001947"/>
    </source>
</evidence>
<evidence type="ECO:0000256" key="4">
    <source>
        <dbReference type="ARBA" id="ARBA00004968"/>
    </source>
</evidence>
<dbReference type="GO" id="GO:0022857">
    <property type="term" value="F:transmembrane transporter activity"/>
    <property type="evidence" value="ECO:0007669"/>
    <property type="project" value="InterPro"/>
</dbReference>
<feature type="transmembrane region" description="Helical" evidence="15">
    <location>
        <begin position="911"/>
        <end position="931"/>
    </location>
</feature>
<comment type="catalytic activity">
    <reaction evidence="1">
        <text>(S)-allantoin + H2O = allantoate + H(+)</text>
        <dbReference type="Rhea" id="RHEA:17029"/>
        <dbReference type="ChEBI" id="CHEBI:15377"/>
        <dbReference type="ChEBI" id="CHEBI:15378"/>
        <dbReference type="ChEBI" id="CHEBI:15678"/>
        <dbReference type="ChEBI" id="CHEBI:17536"/>
        <dbReference type="EC" id="3.5.2.5"/>
    </reaction>
</comment>
<keyword evidence="9 15" id="KW-0812">Transmembrane</keyword>
<dbReference type="InterPro" id="IPR002195">
    <property type="entry name" value="Dihydroorotase_CS"/>
</dbReference>
<dbReference type="GO" id="GO:0008270">
    <property type="term" value="F:zinc ion binding"/>
    <property type="evidence" value="ECO:0007669"/>
    <property type="project" value="InterPro"/>
</dbReference>
<dbReference type="InterPro" id="IPR011059">
    <property type="entry name" value="Metal-dep_hydrolase_composite"/>
</dbReference>
<evidence type="ECO:0000256" key="10">
    <source>
        <dbReference type="ARBA" id="ARBA00022723"/>
    </source>
</evidence>
<feature type="transmembrane region" description="Helical" evidence="15">
    <location>
        <begin position="861"/>
        <end position="880"/>
    </location>
</feature>
<feature type="transmembrane region" description="Helical" evidence="15">
    <location>
        <begin position="739"/>
        <end position="758"/>
    </location>
</feature>
<feature type="transmembrane region" description="Helical" evidence="15">
    <location>
        <begin position="937"/>
        <end position="960"/>
    </location>
</feature>
<dbReference type="STRING" id="329884.A0A4U0XYM4"/>
<dbReference type="InterPro" id="IPR032466">
    <property type="entry name" value="Metal_Hydrolase"/>
</dbReference>
<dbReference type="PROSITE" id="PS00218">
    <property type="entry name" value="AMINO_ACID_PERMEASE_1"/>
    <property type="match status" value="1"/>
</dbReference>
<protein>
    <recommendedName>
        <fullName evidence="7">allantoinase</fullName>
        <ecNumber evidence="7">3.5.2.5</ecNumber>
    </recommendedName>
</protein>
<dbReference type="PROSITE" id="PS00482">
    <property type="entry name" value="DIHYDROOROTASE_1"/>
    <property type="match status" value="1"/>
</dbReference>
<dbReference type="SUPFAM" id="SSF51338">
    <property type="entry name" value="Composite domain of metallo-dependent hydrolases"/>
    <property type="match status" value="1"/>
</dbReference>
<feature type="transmembrane region" description="Helical" evidence="15">
    <location>
        <begin position="980"/>
        <end position="998"/>
    </location>
</feature>
<sequence>MAPYATGTDTPHSIDPVETVDANTSDITVLASTRAVVEDRLTAATIVISTITGKITSIFHSVLPASSFPAGTPYTDYSPHVLLPGLVDAHVHLNEPGRTEWEGFWTGTRAAAFGGVTTVVDMPLNAIPPTTTVAGLKEKIAAAQGKCWIDVGFYGGIVPGNVHELKPLVRGGVRGFKGFLIDSGVEEFPAVSSADIAAVFEELADEPTTMMFHAEMIPPISASVGDDVQWSLPPLEPSGPLDRYQTFLDSRPSSFETYAILEILSLAHIAPKLPLHIVHLSAIEAIPMIRQARAAGVKITTETCFHYLSLAAEQIQEGDTRHKCCPPIREQANQDGLWQELLDTKDSIIKTVVSDHSPCTPNLKLLPSHLPGAEGGLKAGCSSDQGKGDFFSAWGGISSVGLGVSILWTEAMRRSLPVDETIRNVALWCCGNTAKQVGLEHRKGALKVGMDGDVAVFDDEAEFEVQSNAMLFRNKCSPYQGKTLRGIEKSDVPSYAASTSQGEKHWVALAGRPAMATIQDDDERLLARIGYKQELRREFTKWSTVSYAISILGVLGSQPATYGVPISLGGPATAVWAWFIGSVMAMVIASCVAELVSAYPTAGGMYFVTKQVVPKEHVAIWAWIIGWCNFLGQATGVASLAYTIGQMILAGASMNSGYSDGSYGYSPTAAQTVLVALLTLLVFGAICSLTTKALHRVVLWFAPINMLATIGICIALLVLTPDKRSAKFVFTDIEDHSGWGSKGFSFLLGFLNVAWVMTDYDGMYLPLSIESVSEDTPRVSTTPYPHHSTTHMSEETHDAAVRGPLAIRLAVLVSGVLGWLLNITFTFCLTPNYMDDIVGSPTGLPIAQIFLNAGGRAGGTAMLFFVILVQFFTGASALLANARMTYAFARDEALPFSSFWSKINATTGTPVNAVWLVVVFCCCLNLIGIGSTETITAIFNLCAPCLDLSYVAVLFAHQVYAHRVQFIGGPYTLGKWSKPMNILAISWVLFISVVLFFPTTRPVTATNMNYAIAVAGFVGLFSLGWWWAGARKKYTGPRTQDIMSLVDTTEPDDYA</sequence>
<evidence type="ECO:0000256" key="14">
    <source>
        <dbReference type="ARBA" id="ARBA00023136"/>
    </source>
</evidence>
<proteinExistence type="inferred from homology"/>
<feature type="transmembrane region" description="Helical" evidence="15">
    <location>
        <begin position="669"/>
        <end position="690"/>
    </location>
</feature>
<evidence type="ECO:0000313" key="17">
    <source>
        <dbReference type="EMBL" id="TKA83114.1"/>
    </source>
</evidence>
<evidence type="ECO:0000256" key="11">
    <source>
        <dbReference type="ARBA" id="ARBA00022801"/>
    </source>
</evidence>
<reference evidence="17 18" key="1">
    <citation type="submission" date="2017-03" db="EMBL/GenBank/DDBJ databases">
        <title>Genomes of endolithic fungi from Antarctica.</title>
        <authorList>
            <person name="Coleine C."/>
            <person name="Masonjones S."/>
            <person name="Stajich J.E."/>
        </authorList>
    </citation>
    <scope>NUCLEOTIDE SEQUENCE [LARGE SCALE GENOMIC DNA]</scope>
    <source>
        <strain evidence="17 18">CCFEE 5184</strain>
    </source>
</reference>
<comment type="cofactor">
    <cofactor evidence="2">
        <name>Zn(2+)</name>
        <dbReference type="ChEBI" id="CHEBI:29105"/>
    </cofactor>
</comment>
<dbReference type="PANTHER" id="PTHR43668">
    <property type="entry name" value="ALLANTOINASE"/>
    <property type="match status" value="1"/>
</dbReference>
<evidence type="ECO:0000313" key="18">
    <source>
        <dbReference type="Proteomes" id="UP000309340"/>
    </source>
</evidence>
<comment type="subcellular location">
    <subcellularLocation>
        <location evidence="3">Membrane</location>
        <topology evidence="3">Multi-pass membrane protein</topology>
    </subcellularLocation>
</comment>
<name>A0A4U0XYM4_9PEZI</name>
<feature type="transmembrane region" description="Helical" evidence="15">
    <location>
        <begin position="1010"/>
        <end position="1028"/>
    </location>
</feature>
<evidence type="ECO:0000256" key="3">
    <source>
        <dbReference type="ARBA" id="ARBA00004141"/>
    </source>
</evidence>
<dbReference type="GO" id="GO:0050897">
    <property type="term" value="F:cobalt ion binding"/>
    <property type="evidence" value="ECO:0007669"/>
    <property type="project" value="InterPro"/>
</dbReference>
<dbReference type="GO" id="GO:0006145">
    <property type="term" value="P:purine nucleobase catabolic process"/>
    <property type="evidence" value="ECO:0007669"/>
    <property type="project" value="TreeGrafter"/>
</dbReference>
<evidence type="ECO:0000256" key="13">
    <source>
        <dbReference type="ARBA" id="ARBA00022989"/>
    </source>
</evidence>
<keyword evidence="12" id="KW-0862">Zinc</keyword>
<feature type="transmembrane region" description="Helical" evidence="15">
    <location>
        <begin position="576"/>
        <end position="599"/>
    </location>
</feature>
<dbReference type="GO" id="GO:0005737">
    <property type="term" value="C:cytoplasm"/>
    <property type="evidence" value="ECO:0007669"/>
    <property type="project" value="TreeGrafter"/>
</dbReference>
<dbReference type="OrthoDB" id="10054429at2759"/>
<feature type="transmembrane region" description="Helical" evidence="15">
    <location>
        <begin position="620"/>
        <end position="649"/>
    </location>
</feature>
<keyword evidence="14 15" id="KW-0472">Membrane</keyword>
<evidence type="ECO:0000256" key="7">
    <source>
        <dbReference type="ARBA" id="ARBA00012863"/>
    </source>
</evidence>
<keyword evidence="18" id="KW-1185">Reference proteome</keyword>
<dbReference type="EC" id="3.5.2.5" evidence="7"/>
<comment type="similarity">
    <text evidence="5">Belongs to the metallo-dependent hydrolases superfamily. Allantoinase family.</text>
</comment>
<evidence type="ECO:0000256" key="9">
    <source>
        <dbReference type="ARBA" id="ARBA00022692"/>
    </source>
</evidence>
<dbReference type="GO" id="GO:0004038">
    <property type="term" value="F:allantoinase activity"/>
    <property type="evidence" value="ECO:0007669"/>
    <property type="project" value="UniProtKB-EC"/>
</dbReference>
<dbReference type="NCBIfam" id="TIGR03178">
    <property type="entry name" value="allantoinase"/>
    <property type="match status" value="1"/>
</dbReference>
<dbReference type="Gene3D" id="1.20.1740.10">
    <property type="entry name" value="Amino acid/polyamine transporter I"/>
    <property type="match status" value="1"/>
</dbReference>
<dbReference type="InterPro" id="IPR002293">
    <property type="entry name" value="AA/rel_permease1"/>
</dbReference>
<dbReference type="InterPro" id="IPR050138">
    <property type="entry name" value="DHOase/Allantoinase_Hydrolase"/>
</dbReference>
<feature type="transmembrane region" description="Helical" evidence="15">
    <location>
        <begin position="697"/>
        <end position="719"/>
    </location>
</feature>
<evidence type="ECO:0000256" key="15">
    <source>
        <dbReference type="SAM" id="Phobius"/>
    </source>
</evidence>
<evidence type="ECO:0000256" key="8">
    <source>
        <dbReference type="ARBA" id="ARBA00022448"/>
    </source>
</evidence>
<dbReference type="Proteomes" id="UP000309340">
    <property type="component" value="Unassembled WGS sequence"/>
</dbReference>
<comment type="caution">
    <text evidence="17">The sequence shown here is derived from an EMBL/GenBank/DDBJ whole genome shotgun (WGS) entry which is preliminary data.</text>
</comment>
<keyword evidence="10" id="KW-0479">Metal-binding</keyword>
<dbReference type="AlphaFoldDB" id="A0A4U0XYM4"/>
<feature type="domain" description="Amidohydrolase-related" evidence="16">
    <location>
        <begin position="81"/>
        <end position="471"/>
    </location>
</feature>
<organism evidence="17 18">
    <name type="scientific">Friedmanniomyces simplex</name>
    <dbReference type="NCBI Taxonomy" id="329884"/>
    <lineage>
        <taxon>Eukaryota</taxon>
        <taxon>Fungi</taxon>
        <taxon>Dikarya</taxon>
        <taxon>Ascomycota</taxon>
        <taxon>Pezizomycotina</taxon>
        <taxon>Dothideomycetes</taxon>
        <taxon>Dothideomycetidae</taxon>
        <taxon>Mycosphaerellales</taxon>
        <taxon>Teratosphaeriaceae</taxon>
        <taxon>Friedmanniomyces</taxon>
    </lineage>
</organism>
<feature type="transmembrane region" description="Helical" evidence="15">
    <location>
        <begin position="805"/>
        <end position="825"/>
    </location>
</feature>
<keyword evidence="13 15" id="KW-1133">Transmembrane helix</keyword>
<evidence type="ECO:0000256" key="5">
    <source>
        <dbReference type="ARBA" id="ARBA00010368"/>
    </source>
</evidence>
<dbReference type="GO" id="GO:0006865">
    <property type="term" value="P:amino acid transport"/>
    <property type="evidence" value="ECO:0007669"/>
    <property type="project" value="InterPro"/>
</dbReference>